<keyword evidence="2" id="KW-1185">Reference proteome</keyword>
<proteinExistence type="predicted"/>
<name>A0A3P6T6I3_CYLGO</name>
<gene>
    <name evidence="1" type="ORF">CGOC_LOCUS7504</name>
</gene>
<dbReference type="InterPro" id="IPR016024">
    <property type="entry name" value="ARM-type_fold"/>
</dbReference>
<dbReference type="AlphaFoldDB" id="A0A3P6T6I3"/>
<sequence length="87" mass="9948">MFSEDPQIITRDAMLHVIVTNVGDDTVGVRKNAANALRVYFPYLNDTTDIENSVECFKELCFDCSSVVRKQAIEVVDFLYNNCTQHR</sequence>
<evidence type="ECO:0000313" key="2">
    <source>
        <dbReference type="Proteomes" id="UP000271889"/>
    </source>
</evidence>
<protein>
    <recommendedName>
        <fullName evidence="3">Condensin complex subunit 1 C-terminal domain-containing protein</fullName>
    </recommendedName>
</protein>
<dbReference type="OrthoDB" id="10263978at2759"/>
<dbReference type="EMBL" id="UYRV01026187">
    <property type="protein sequence ID" value="VDK78869.1"/>
    <property type="molecule type" value="Genomic_DNA"/>
</dbReference>
<evidence type="ECO:0000313" key="1">
    <source>
        <dbReference type="EMBL" id="VDK78869.1"/>
    </source>
</evidence>
<dbReference type="InterPro" id="IPR011989">
    <property type="entry name" value="ARM-like"/>
</dbReference>
<organism evidence="1 2">
    <name type="scientific">Cylicostephanus goldi</name>
    <name type="common">Nematode worm</name>
    <dbReference type="NCBI Taxonomy" id="71465"/>
    <lineage>
        <taxon>Eukaryota</taxon>
        <taxon>Metazoa</taxon>
        <taxon>Ecdysozoa</taxon>
        <taxon>Nematoda</taxon>
        <taxon>Chromadorea</taxon>
        <taxon>Rhabditida</taxon>
        <taxon>Rhabditina</taxon>
        <taxon>Rhabditomorpha</taxon>
        <taxon>Strongyloidea</taxon>
        <taxon>Strongylidae</taxon>
        <taxon>Cylicostephanus</taxon>
    </lineage>
</organism>
<dbReference type="Gene3D" id="1.25.10.10">
    <property type="entry name" value="Leucine-rich Repeat Variant"/>
    <property type="match status" value="1"/>
</dbReference>
<evidence type="ECO:0008006" key="3">
    <source>
        <dbReference type="Google" id="ProtNLM"/>
    </source>
</evidence>
<dbReference type="Proteomes" id="UP000271889">
    <property type="component" value="Unassembled WGS sequence"/>
</dbReference>
<dbReference type="SUPFAM" id="SSF48371">
    <property type="entry name" value="ARM repeat"/>
    <property type="match status" value="1"/>
</dbReference>
<reference evidence="1 2" key="1">
    <citation type="submission" date="2018-11" db="EMBL/GenBank/DDBJ databases">
        <authorList>
            <consortium name="Pathogen Informatics"/>
        </authorList>
    </citation>
    <scope>NUCLEOTIDE SEQUENCE [LARGE SCALE GENOMIC DNA]</scope>
</reference>
<accession>A0A3P6T6I3</accession>